<gene>
    <name evidence="1" type="primary">ORF69959</name>
</gene>
<evidence type="ECO:0000313" key="1">
    <source>
        <dbReference type="EMBL" id="CEK69358.1"/>
    </source>
</evidence>
<name>A0A0B6ZLH0_9EUPU</name>
<proteinExistence type="predicted"/>
<sequence>MGMHSSRRPRWLGHMRRMDNCCISKHMLFCGFSEGKRRKGRPLLRCKDVCKASMNYFSIGSNKWEKLTDDRVRWETTLCKACSLLKRGLGNELKGKRIKCKL</sequence>
<dbReference type="EMBL" id="HACG01022493">
    <property type="protein sequence ID" value="CEK69358.1"/>
    <property type="molecule type" value="Transcribed_RNA"/>
</dbReference>
<organism evidence="1">
    <name type="scientific">Arion vulgaris</name>
    <dbReference type="NCBI Taxonomy" id="1028688"/>
    <lineage>
        <taxon>Eukaryota</taxon>
        <taxon>Metazoa</taxon>
        <taxon>Spiralia</taxon>
        <taxon>Lophotrochozoa</taxon>
        <taxon>Mollusca</taxon>
        <taxon>Gastropoda</taxon>
        <taxon>Heterobranchia</taxon>
        <taxon>Euthyneura</taxon>
        <taxon>Panpulmonata</taxon>
        <taxon>Eupulmonata</taxon>
        <taxon>Stylommatophora</taxon>
        <taxon>Helicina</taxon>
        <taxon>Arionoidea</taxon>
        <taxon>Arionidae</taxon>
        <taxon>Arion</taxon>
    </lineage>
</organism>
<dbReference type="AlphaFoldDB" id="A0A0B6ZLH0"/>
<protein>
    <submittedName>
        <fullName evidence="1">Uncharacterized protein</fullName>
    </submittedName>
</protein>
<reference evidence="1" key="1">
    <citation type="submission" date="2014-12" db="EMBL/GenBank/DDBJ databases">
        <title>Insight into the proteome of Arion vulgaris.</title>
        <authorList>
            <person name="Aradska J."/>
            <person name="Bulat T."/>
            <person name="Smidak R."/>
            <person name="Sarate P."/>
            <person name="Gangsoo J."/>
            <person name="Sialana F."/>
            <person name="Bilban M."/>
            <person name="Lubec G."/>
        </authorList>
    </citation>
    <scope>NUCLEOTIDE SEQUENCE</scope>
    <source>
        <tissue evidence="1">Skin</tissue>
    </source>
</reference>
<accession>A0A0B6ZLH0</accession>